<dbReference type="EMBL" id="BAAADD010000004">
    <property type="protein sequence ID" value="GAA0567985.1"/>
    <property type="molecule type" value="Genomic_DNA"/>
</dbReference>
<keyword evidence="2 5" id="KW-0812">Transmembrane</keyword>
<evidence type="ECO:0000256" key="3">
    <source>
        <dbReference type="ARBA" id="ARBA00022989"/>
    </source>
</evidence>
<comment type="subcellular location">
    <subcellularLocation>
        <location evidence="1">Membrane</location>
        <topology evidence="1">Multi-pass membrane protein</topology>
    </subcellularLocation>
</comment>
<keyword evidence="7" id="KW-1185">Reference proteome</keyword>
<comment type="caution">
    <text evidence="6">The sequence shown here is derived from an EMBL/GenBank/DDBJ whole genome shotgun (WGS) entry which is preliminary data.</text>
</comment>
<dbReference type="PANTHER" id="PTHR43847">
    <property type="entry name" value="BLL3993 PROTEIN"/>
    <property type="match status" value="1"/>
</dbReference>
<evidence type="ECO:0008006" key="8">
    <source>
        <dbReference type="Google" id="ProtNLM"/>
    </source>
</evidence>
<evidence type="ECO:0000313" key="7">
    <source>
        <dbReference type="Proteomes" id="UP001499951"/>
    </source>
</evidence>
<dbReference type="RefSeq" id="WP_166930029.1">
    <property type="nucleotide sequence ID" value="NZ_BAAADD010000004.1"/>
</dbReference>
<dbReference type="Gene3D" id="1.20.120.1630">
    <property type="match status" value="1"/>
</dbReference>
<name>A0ABP3PI37_9PROT</name>
<feature type="transmembrane region" description="Helical" evidence="5">
    <location>
        <begin position="116"/>
        <end position="136"/>
    </location>
</feature>
<feature type="transmembrane region" description="Helical" evidence="5">
    <location>
        <begin position="36"/>
        <end position="55"/>
    </location>
</feature>
<dbReference type="Pfam" id="PF04140">
    <property type="entry name" value="ICMT"/>
    <property type="match status" value="1"/>
</dbReference>
<proteinExistence type="predicted"/>
<organism evidence="6 7">
    <name type="scientific">Rhizomicrobium electricum</name>
    <dbReference type="NCBI Taxonomy" id="480070"/>
    <lineage>
        <taxon>Bacteria</taxon>
        <taxon>Pseudomonadati</taxon>
        <taxon>Pseudomonadota</taxon>
        <taxon>Alphaproteobacteria</taxon>
        <taxon>Micropepsales</taxon>
        <taxon>Micropepsaceae</taxon>
        <taxon>Rhizomicrobium</taxon>
    </lineage>
</organism>
<dbReference type="InterPro" id="IPR007269">
    <property type="entry name" value="ICMT_MeTrfase"/>
</dbReference>
<feature type="transmembrane region" description="Helical" evidence="5">
    <location>
        <begin position="75"/>
        <end position="96"/>
    </location>
</feature>
<reference evidence="7" key="1">
    <citation type="journal article" date="2019" name="Int. J. Syst. Evol. Microbiol.">
        <title>The Global Catalogue of Microorganisms (GCM) 10K type strain sequencing project: providing services to taxonomists for standard genome sequencing and annotation.</title>
        <authorList>
            <consortium name="The Broad Institute Genomics Platform"/>
            <consortium name="The Broad Institute Genome Sequencing Center for Infectious Disease"/>
            <person name="Wu L."/>
            <person name="Ma J."/>
        </authorList>
    </citation>
    <scope>NUCLEOTIDE SEQUENCE [LARGE SCALE GENOMIC DNA]</scope>
    <source>
        <strain evidence="7">JCM 15089</strain>
    </source>
</reference>
<keyword evidence="3 5" id="KW-1133">Transmembrane helix</keyword>
<dbReference type="InterPro" id="IPR052527">
    <property type="entry name" value="Metal_cation-efflux_comp"/>
</dbReference>
<keyword evidence="4 5" id="KW-0472">Membrane</keyword>
<evidence type="ECO:0000313" key="6">
    <source>
        <dbReference type="EMBL" id="GAA0567985.1"/>
    </source>
</evidence>
<protein>
    <recommendedName>
        <fullName evidence="8">Isoprenylcysteine carboxylmethyltransferase family protein</fullName>
    </recommendedName>
</protein>
<evidence type="ECO:0000256" key="2">
    <source>
        <dbReference type="ARBA" id="ARBA00022692"/>
    </source>
</evidence>
<feature type="transmembrane region" description="Helical" evidence="5">
    <location>
        <begin position="6"/>
        <end position="24"/>
    </location>
</feature>
<accession>A0ABP3PI37</accession>
<evidence type="ECO:0000256" key="4">
    <source>
        <dbReference type="ARBA" id="ARBA00023136"/>
    </source>
</evidence>
<sequence>MSPGAFIYIIWGLWFFAWLAASILGKRERGRLHGGLSALFHLVAAFALLLLLNLLNPFPAADLRYGLWSTGVPDALGWVLVTMALAAFGFSLWASVHRIIRLHHSARVVDGGPYAVVRHPLHVGVILAAAITAVLFGEPSTLSGAVLLSAALIVKVCLEERASDDAAHRDYRRRVPMFVPFWPTRD</sequence>
<evidence type="ECO:0000256" key="5">
    <source>
        <dbReference type="SAM" id="Phobius"/>
    </source>
</evidence>
<evidence type="ECO:0000256" key="1">
    <source>
        <dbReference type="ARBA" id="ARBA00004141"/>
    </source>
</evidence>
<gene>
    <name evidence="6" type="ORF">GCM10008942_15660</name>
</gene>
<dbReference type="Proteomes" id="UP001499951">
    <property type="component" value="Unassembled WGS sequence"/>
</dbReference>
<dbReference type="PANTHER" id="PTHR43847:SF1">
    <property type="entry name" value="BLL3993 PROTEIN"/>
    <property type="match status" value="1"/>
</dbReference>